<evidence type="ECO:0000313" key="3">
    <source>
        <dbReference type="Proteomes" id="UP001577047"/>
    </source>
</evidence>
<dbReference type="Proteomes" id="UP001577047">
    <property type="component" value="Unassembled WGS sequence"/>
</dbReference>
<proteinExistence type="predicted"/>
<protein>
    <recommendedName>
        <fullName evidence="4">DUF1640 domain-containing protein</fullName>
    </recommendedName>
</protein>
<gene>
    <name evidence="2" type="ORF">ACE1YR_15480</name>
</gene>
<dbReference type="RefSeq" id="WP_304484979.1">
    <property type="nucleotide sequence ID" value="NZ_JAUQOQ010000016.1"/>
</dbReference>
<accession>A0ABV4ZBQ3</accession>
<keyword evidence="1" id="KW-0472">Membrane</keyword>
<name>A0ABV4ZBQ3_9PSED</name>
<reference evidence="2 3" key="1">
    <citation type="submission" date="2024-09" db="EMBL/GenBank/DDBJ databases">
        <authorList>
            <person name="Fullem K."/>
        </authorList>
    </citation>
    <scope>NUCLEOTIDE SEQUENCE [LARGE SCALE GENOMIC DNA]</scope>
    <source>
        <strain evidence="3">K1(2024)</strain>
    </source>
</reference>
<comment type="caution">
    <text evidence="2">The sequence shown here is derived from an EMBL/GenBank/DDBJ whole genome shotgun (WGS) entry which is preliminary data.</text>
</comment>
<organism evidence="2 3">
    <name type="scientific">Pseudomonas boreofloridensis</name>
    <dbReference type="NCBI Taxonomy" id="3064348"/>
    <lineage>
        <taxon>Bacteria</taxon>
        <taxon>Pseudomonadati</taxon>
        <taxon>Pseudomonadota</taxon>
        <taxon>Gammaproteobacteria</taxon>
        <taxon>Pseudomonadales</taxon>
        <taxon>Pseudomonadaceae</taxon>
        <taxon>Pseudomonas</taxon>
    </lineage>
</organism>
<dbReference type="EMBL" id="JBHFXX010000013">
    <property type="protein sequence ID" value="MFB3801810.1"/>
    <property type="molecule type" value="Genomic_DNA"/>
</dbReference>
<evidence type="ECO:0000256" key="1">
    <source>
        <dbReference type="SAM" id="Phobius"/>
    </source>
</evidence>
<feature type="transmembrane region" description="Helical" evidence="1">
    <location>
        <begin position="60"/>
        <end position="79"/>
    </location>
</feature>
<keyword evidence="1" id="KW-0812">Transmembrane</keyword>
<evidence type="ECO:0000313" key="2">
    <source>
        <dbReference type="EMBL" id="MFB3801810.1"/>
    </source>
</evidence>
<sequence>MKTELALYQALIAINVPESKATAVIEALEADLTTLLVTKADLAALRGELLAQLAQQENKLLLRTGMMLSASTGILIAVLKYL</sequence>
<keyword evidence="1" id="KW-1133">Transmembrane helix</keyword>
<evidence type="ECO:0008006" key="4">
    <source>
        <dbReference type="Google" id="ProtNLM"/>
    </source>
</evidence>
<keyword evidence="3" id="KW-1185">Reference proteome</keyword>